<sequence>MRRARAGLVLLLLGLILAAMWHRPSPPAAPGGQIDLNRAFVQATTGFERAEAPRTFRFPEDHGPHPDTASEWWYVTGHLRTAQGRRFGYELTFFRVALAPGMPTRSSAWATRQIYMAHLAVTDPEGQRFHAFERFNRAALDMAGATAAPLRIWLDDWTLAARPGADPARATPPLLLRAAEGPVALALELDARKPPVLQGEAGLSRKGPAPGDASYYYSLTRLATHGTLELNGERFAVEGESWMDREWGTSALGPERSGWDWFGLQLDDGSELMFCRIRRRDGAPNPFDYGLWVDPNGKSQLLAASDVRLRETSHWRSPHTGIRYPAGWALSLPARNLRLELRPILADQELNLAVRYWEGAVSARGEQNGRPITGQGYVELTGYGSAP</sequence>
<dbReference type="EMBL" id="SRIO01000001">
    <property type="protein sequence ID" value="TFZ84185.1"/>
    <property type="molecule type" value="Genomic_DNA"/>
</dbReference>
<dbReference type="InterPro" id="IPR023374">
    <property type="entry name" value="AttH-like_dom_sf"/>
</dbReference>
<gene>
    <name evidence="2" type="ORF">E4680_01210</name>
</gene>
<name>A0A4Z0FDV5_9GAMM</name>
<dbReference type="Pfam" id="PF07143">
    <property type="entry name" value="CrtC"/>
    <property type="match status" value="1"/>
</dbReference>
<comment type="caution">
    <text evidence="2">The sequence shown here is derived from an EMBL/GenBank/DDBJ whole genome shotgun (WGS) entry which is preliminary data.</text>
</comment>
<dbReference type="Proteomes" id="UP000297890">
    <property type="component" value="Unassembled WGS sequence"/>
</dbReference>
<feature type="domain" description="AttH" evidence="1">
    <location>
        <begin position="71"/>
        <end position="249"/>
    </location>
</feature>
<dbReference type="SUPFAM" id="SSF159245">
    <property type="entry name" value="AttH-like"/>
    <property type="match status" value="1"/>
</dbReference>
<protein>
    <submittedName>
        <fullName evidence="2">Carotenoid 1,2-hydratase</fullName>
    </submittedName>
</protein>
<dbReference type="PANTHER" id="PTHR38591">
    <property type="entry name" value="HYDROLASE"/>
    <property type="match status" value="1"/>
</dbReference>
<dbReference type="InterPro" id="IPR010791">
    <property type="entry name" value="AttH_dom"/>
</dbReference>
<organism evidence="2 3">
    <name type="scientific">Candidatus Macondimonas diazotrophica</name>
    <dbReference type="NCBI Taxonomy" id="2305248"/>
    <lineage>
        <taxon>Bacteria</taxon>
        <taxon>Pseudomonadati</taxon>
        <taxon>Pseudomonadota</taxon>
        <taxon>Gammaproteobacteria</taxon>
        <taxon>Chromatiales</taxon>
        <taxon>Ectothiorhodospiraceae</taxon>
        <taxon>Candidatus Macondimonas</taxon>
    </lineage>
</organism>
<dbReference type="AlphaFoldDB" id="A0A4Z0FDV5"/>
<evidence type="ECO:0000313" key="3">
    <source>
        <dbReference type="Proteomes" id="UP000297890"/>
    </source>
</evidence>
<reference evidence="2 3" key="1">
    <citation type="journal article" date="2019" name="ISME J.">
        <title>Candidatus Macondimonas diazotrophica, a novel gammaproteobacterial genus dominating crude-oil-contaminated coastal sediments.</title>
        <authorList>
            <person name="Karthikeyan S."/>
            <person name="Konstantinidis K."/>
        </authorList>
    </citation>
    <scope>NUCLEOTIDE SEQUENCE [LARGE SCALE GENOMIC DNA]</scope>
    <source>
        <strain evidence="2 3">KTK01</strain>
    </source>
</reference>
<dbReference type="OrthoDB" id="9770826at2"/>
<dbReference type="Gene3D" id="2.40.370.10">
    <property type="entry name" value="AttH-like domain"/>
    <property type="match status" value="2"/>
</dbReference>
<evidence type="ECO:0000313" key="2">
    <source>
        <dbReference type="EMBL" id="TFZ84185.1"/>
    </source>
</evidence>
<evidence type="ECO:0000259" key="1">
    <source>
        <dbReference type="Pfam" id="PF07143"/>
    </source>
</evidence>
<keyword evidence="3" id="KW-1185">Reference proteome</keyword>
<dbReference type="PANTHER" id="PTHR38591:SF1">
    <property type="entry name" value="BLL1000 PROTEIN"/>
    <property type="match status" value="1"/>
</dbReference>
<dbReference type="RefSeq" id="WP_135280545.1">
    <property type="nucleotide sequence ID" value="NZ_SRIO01000001.1"/>
</dbReference>
<accession>A0A4Z0FDV5</accession>
<proteinExistence type="predicted"/>
<dbReference type="Pfam" id="PF17186">
    <property type="entry name" value="Lipocalin_9"/>
    <property type="match status" value="1"/>
</dbReference>